<keyword evidence="1" id="KW-0732">Signal</keyword>
<evidence type="ECO:0000256" key="1">
    <source>
        <dbReference type="SAM" id="SignalP"/>
    </source>
</evidence>
<dbReference type="RefSeq" id="WP_081202070.1">
    <property type="nucleotide sequence ID" value="NZ_FOCZ01000009.1"/>
</dbReference>
<dbReference type="InterPro" id="IPR046661">
    <property type="entry name" value="DUF6770"/>
</dbReference>
<dbReference type="AlphaFoldDB" id="A0A1V9EJ43"/>
<evidence type="ECO:0000313" key="3">
    <source>
        <dbReference type="Proteomes" id="UP000192610"/>
    </source>
</evidence>
<protein>
    <submittedName>
        <fullName evidence="2">Uncharacterized protein</fullName>
    </submittedName>
</protein>
<sequence length="527" mass="58797">MKQSLIIFLSLFSIYTVQAQTKAQTKALKEIAKDISSDVEEIRQDGSIMGFVVFTQLEKISADSFNYKLAIMDENMDEMGVIHFKDQKLYLKEVSFNDSILCVGYMKSNFIGIEFKSTKECKAAIPGAKTAVQLQFLNLSGKTINTKNFPLELEHTCNSQTSYAKAIGTAKWKFPVQIKNVSGMGFACFYGDDKKNNLVTLNTRGSVLWQKPVKEQDVESFSLYTSQKNAFLLLKKKVSYKEGGYELLGYGAADSSSFPKYVLKDKEGKSLKVLAMDNDPVTGKPYLAGYIIDSRKGNSITTPKELARGPYCGVFTVNINGPAKTDIQASFSYWGDGSQSFITRKSRIPEKKSFLILTNAYKDFEGNTVFTGSTFTRKLKTGSTISTVILAPTIFIPLLIAANGYVTARVNETVVLKQNAKSGLSIDFLESNKGPKLKGDSPYNIVDRKRIFFSTDFDSKTNYIVVDDYDEIFIYNATQNKLVRKYAHSNGDLYSAVYTDVHPAKDGHMLVSRSGYGWTTYSVEAIY</sequence>
<feature type="chain" id="PRO_5010743518" evidence="1">
    <location>
        <begin position="20"/>
        <end position="527"/>
    </location>
</feature>
<dbReference type="EMBL" id="LVXG01000025">
    <property type="protein sequence ID" value="OQP46147.1"/>
    <property type="molecule type" value="Genomic_DNA"/>
</dbReference>
<dbReference type="STRING" id="354355.SAMN05660816_04628"/>
<organism evidence="2 3">
    <name type="scientific">Niastella yeongjuensis</name>
    <dbReference type="NCBI Taxonomy" id="354355"/>
    <lineage>
        <taxon>Bacteria</taxon>
        <taxon>Pseudomonadati</taxon>
        <taxon>Bacteroidota</taxon>
        <taxon>Chitinophagia</taxon>
        <taxon>Chitinophagales</taxon>
        <taxon>Chitinophagaceae</taxon>
        <taxon>Niastella</taxon>
    </lineage>
</organism>
<accession>A0A1V9EJ43</accession>
<dbReference type="Pfam" id="PF20559">
    <property type="entry name" value="DUF6770"/>
    <property type="match status" value="1"/>
</dbReference>
<dbReference type="OrthoDB" id="617654at2"/>
<evidence type="ECO:0000313" key="2">
    <source>
        <dbReference type="EMBL" id="OQP46147.1"/>
    </source>
</evidence>
<reference evidence="3" key="1">
    <citation type="submission" date="2016-04" db="EMBL/GenBank/DDBJ databases">
        <authorList>
            <person name="Chen L."/>
            <person name="Zhuang W."/>
            <person name="Wang G."/>
        </authorList>
    </citation>
    <scope>NUCLEOTIDE SEQUENCE [LARGE SCALE GENOMIC DNA]</scope>
    <source>
        <strain evidence="3">17621</strain>
    </source>
</reference>
<keyword evidence="3" id="KW-1185">Reference proteome</keyword>
<name>A0A1V9EJ43_9BACT</name>
<gene>
    <name evidence="2" type="ORF">A4H97_31735</name>
</gene>
<comment type="caution">
    <text evidence="2">The sequence shown here is derived from an EMBL/GenBank/DDBJ whole genome shotgun (WGS) entry which is preliminary data.</text>
</comment>
<dbReference type="Proteomes" id="UP000192610">
    <property type="component" value="Unassembled WGS sequence"/>
</dbReference>
<proteinExistence type="predicted"/>
<feature type="signal peptide" evidence="1">
    <location>
        <begin position="1"/>
        <end position="19"/>
    </location>
</feature>